<accession>A0A9P1NSK9</accession>
<protein>
    <submittedName>
        <fullName evidence="1">Uncharacterized protein</fullName>
    </submittedName>
</protein>
<evidence type="ECO:0000313" key="1">
    <source>
        <dbReference type="EMBL" id="CCE89297.1"/>
    </source>
</evidence>
<geneLocation type="plasmid" evidence="1">
    <name>pSSAP2</name>
</geneLocation>
<name>A0A9P1NSK9_STASA</name>
<reference evidence="1" key="1">
    <citation type="submission" date="2011-12" db="EMBL/GenBank/DDBJ databases">
        <authorList>
            <person name="Beatson S."/>
        </authorList>
    </citation>
    <scope>NUCLEOTIDE SEQUENCE</scope>
    <source>
        <strain evidence="1">MS1146</strain>
        <plasmid evidence="1">pSSAP2</plasmid>
    </source>
</reference>
<proteinExistence type="predicted"/>
<keyword evidence="1" id="KW-0614">Plasmid</keyword>
<dbReference type="AlphaFoldDB" id="A0A9P1NSK9"/>
<reference evidence="1" key="2">
    <citation type="journal article" date="2012" name="BMC Microbiol.">
        <title>Characterisation of a cell wall-anchored protein of Staphylococcus saprophyticus associated with linoleic acid resistance.</title>
        <authorList>
            <person name="King N.P."/>
            <person name="Sakinc T."/>
            <person name="Ben Zakour N.L."/>
            <person name="Totsika M."/>
            <person name="Heras B."/>
            <person name="Simerska P."/>
            <person name="Shepherd M."/>
            <person name="Gatermann S.G."/>
            <person name="Beatson S.A."/>
            <person name="Schembri M.A."/>
        </authorList>
    </citation>
    <scope>NUCLEOTIDE SEQUENCE</scope>
    <source>
        <strain evidence="1">MS1146</strain>
    </source>
</reference>
<gene>
    <name evidence="1" type="ORF">SSAP_P210</name>
</gene>
<sequence>MQSSFICLGYVDAIYLKIGVIMINKVNLHHRMKIF</sequence>
<dbReference type="EMBL" id="HE616681">
    <property type="protein sequence ID" value="CCE89297.1"/>
    <property type="molecule type" value="Genomic_DNA"/>
</dbReference>
<organism evidence="1">
    <name type="scientific">Staphylococcus saprophyticus</name>
    <dbReference type="NCBI Taxonomy" id="29385"/>
    <lineage>
        <taxon>Bacteria</taxon>
        <taxon>Bacillati</taxon>
        <taxon>Bacillota</taxon>
        <taxon>Bacilli</taxon>
        <taxon>Bacillales</taxon>
        <taxon>Staphylococcaceae</taxon>
        <taxon>Staphylococcus</taxon>
    </lineage>
</organism>